<dbReference type="SUPFAM" id="SSF54523">
    <property type="entry name" value="Pili subunits"/>
    <property type="match status" value="1"/>
</dbReference>
<evidence type="ECO:0000259" key="1">
    <source>
        <dbReference type="Pfam" id="PF08805"/>
    </source>
</evidence>
<name>Q5HXQ9_GLUOX</name>
<proteinExistence type="predicted"/>
<geneLocation type="plasmid" evidence="2 3">
    <name>pGOX1</name>
</geneLocation>
<sequence>MTNLIGIIAAIIIGLFGLGTAATYAMRAYHGTGTTTAITEATDMWHQAHSVYGGTVAGGAATYAAVTNSNAIRASIVPQSMTTGDGSYIAGPWNGSYVKLSGSSTTFYEDWINIPSSACAQFALSQPVNFLMVNGTGVWVNTGSDVVTQVTAACNQGSASLSEVKFSYVDTAGQ</sequence>
<dbReference type="InterPro" id="IPR014911">
    <property type="entry name" value="PilS_N"/>
</dbReference>
<gene>
    <name evidence="2" type="ordered locus">GOX2630</name>
</gene>
<organism evidence="2 3">
    <name type="scientific">Gluconobacter oxydans (strain 621H)</name>
    <name type="common">Gluconobacter suboxydans</name>
    <dbReference type="NCBI Taxonomy" id="290633"/>
    <lineage>
        <taxon>Bacteria</taxon>
        <taxon>Pseudomonadati</taxon>
        <taxon>Pseudomonadota</taxon>
        <taxon>Alphaproteobacteria</taxon>
        <taxon>Acetobacterales</taxon>
        <taxon>Acetobacteraceae</taxon>
        <taxon>Gluconobacter</taxon>
    </lineage>
</organism>
<dbReference type="RefSeq" id="WP_011251508.1">
    <property type="nucleotide sequence ID" value="NC_006672.1"/>
</dbReference>
<keyword evidence="3" id="KW-1185">Reference proteome</keyword>
<dbReference type="KEGG" id="gox:GOX2630"/>
<dbReference type="Proteomes" id="UP000006375">
    <property type="component" value="Plasmid pGOX1"/>
</dbReference>
<dbReference type="AlphaFoldDB" id="Q5HXQ9"/>
<evidence type="ECO:0000313" key="3">
    <source>
        <dbReference type="Proteomes" id="UP000006375"/>
    </source>
</evidence>
<dbReference type="Gene3D" id="3.30.1690.10">
    <property type="entry name" value="TcpA-like pilin"/>
    <property type="match status" value="1"/>
</dbReference>
<keyword evidence="2" id="KW-0614">Plasmid</keyword>
<accession>Q5HXQ9</accession>
<dbReference type="InterPro" id="IPR045584">
    <property type="entry name" value="Pilin-like"/>
</dbReference>
<evidence type="ECO:0000313" key="2">
    <source>
        <dbReference type="EMBL" id="AAW59694.1"/>
    </source>
</evidence>
<reference evidence="2 3" key="1">
    <citation type="journal article" date="2005" name="Nat. Biotechnol.">
        <title>Complete genome sequence of the acetic acid bacterium Gluconobacter oxydans.</title>
        <authorList>
            <person name="Prust C."/>
            <person name="Hoffmeister M."/>
            <person name="Liesegang H."/>
            <person name="Wiezer A."/>
            <person name="Fricke W.F."/>
            <person name="Ehrenreich A."/>
            <person name="Gottschalk G."/>
            <person name="Deppenmeier U."/>
        </authorList>
    </citation>
    <scope>NUCLEOTIDE SEQUENCE [LARGE SCALE GENOMIC DNA]</scope>
    <source>
        <strain evidence="3">621H</strain>
        <plasmid evidence="3">Plasmid pGOX1</plasmid>
    </source>
</reference>
<dbReference type="HOGENOM" id="CLU_1537934_0_0_5"/>
<feature type="domain" description="Type 4 secretion system PilS N-terminal" evidence="1">
    <location>
        <begin position="39"/>
        <end position="158"/>
    </location>
</feature>
<dbReference type="EMBL" id="CP000004">
    <property type="protein sequence ID" value="AAW59694.1"/>
    <property type="molecule type" value="Genomic_DNA"/>
</dbReference>
<dbReference type="Pfam" id="PF08805">
    <property type="entry name" value="PilS"/>
    <property type="match status" value="1"/>
</dbReference>
<protein>
    <recommendedName>
        <fullName evidence="1">Type 4 secretion system PilS N-terminal domain-containing protein</fullName>
    </recommendedName>
</protein>